<dbReference type="InterPro" id="IPR004506">
    <property type="entry name" value="MnmA-like"/>
</dbReference>
<dbReference type="PROSITE" id="PS50206">
    <property type="entry name" value="RHODANESE_3"/>
    <property type="match status" value="1"/>
</dbReference>
<feature type="region of interest" description="Interaction with tRNA" evidence="9">
    <location>
        <begin position="194"/>
        <end position="196"/>
    </location>
</feature>
<dbReference type="PANTHER" id="PTHR11933:SF5">
    <property type="entry name" value="MITOCHONDRIAL TRNA-SPECIFIC 2-THIOURIDYLASE 1"/>
    <property type="match status" value="1"/>
</dbReference>
<comment type="catalytic activity">
    <reaction evidence="8 9">
        <text>S-sulfanyl-L-cysteinyl-[protein] + uridine(34) in tRNA + AH2 + ATP = 2-thiouridine(34) in tRNA + L-cysteinyl-[protein] + A + AMP + diphosphate + H(+)</text>
        <dbReference type="Rhea" id="RHEA:47032"/>
        <dbReference type="Rhea" id="RHEA-COMP:10131"/>
        <dbReference type="Rhea" id="RHEA-COMP:11726"/>
        <dbReference type="Rhea" id="RHEA-COMP:11727"/>
        <dbReference type="Rhea" id="RHEA-COMP:11728"/>
        <dbReference type="ChEBI" id="CHEBI:13193"/>
        <dbReference type="ChEBI" id="CHEBI:15378"/>
        <dbReference type="ChEBI" id="CHEBI:17499"/>
        <dbReference type="ChEBI" id="CHEBI:29950"/>
        <dbReference type="ChEBI" id="CHEBI:30616"/>
        <dbReference type="ChEBI" id="CHEBI:33019"/>
        <dbReference type="ChEBI" id="CHEBI:61963"/>
        <dbReference type="ChEBI" id="CHEBI:65315"/>
        <dbReference type="ChEBI" id="CHEBI:87170"/>
        <dbReference type="ChEBI" id="CHEBI:456215"/>
        <dbReference type="EC" id="2.8.1.13"/>
    </reaction>
</comment>
<evidence type="ECO:0000256" key="8">
    <source>
        <dbReference type="ARBA" id="ARBA00051542"/>
    </source>
</evidence>
<sequence length="439" mass="49728">MRKRPGAAFFVSCINPSNAFPSKNGKFYVILPLVSRLKIEEKINMKRVVVGLSGGVDSSVAAYLLKEKGYEVIGLFMKNWHDEGVTISKECPWLDDSNDAMLVADKLGIPFQTVDLSAEYKERIVDYMFNEYERGRTPNPDVLCNREIKFDVFMKIALSLGADFVATGHYCRKGEAEVNGKPVYRLLSGKDNNKDQSYFLCQLSQEQLAKTLFPIGELQKSEVRKIASEQDLITAEKKDSQGLCFIGKVRLPEFLQQKLQPKEGDIVEISATEAKYQPEAPQFQNKQEELEYLSRKYSYNPAEGKKVGRHQGAHYFTKGQRKGLAVGGTPEPLFVIETDVEENVIYTGQGKDHPGIYRKALFVSPDETHWVRQDLKLAPNGEMQVKARIRYRQPLQDATLHQTENGLYIEFREPQASITEGQFVAWYLEDELIGSGVIS</sequence>
<dbReference type="InterPro" id="IPR023382">
    <property type="entry name" value="MnmA-like_central_sf"/>
</dbReference>
<evidence type="ECO:0000313" key="11">
    <source>
        <dbReference type="EMBL" id="SOC81358.1"/>
    </source>
</evidence>
<evidence type="ECO:0000256" key="6">
    <source>
        <dbReference type="ARBA" id="ARBA00022884"/>
    </source>
</evidence>
<gene>
    <name evidence="9" type="primary">mnmA</name>
    <name evidence="11" type="ORF">SAMN06296241_2933</name>
</gene>
<feature type="binding site" evidence="9">
    <location>
        <begin position="51"/>
        <end position="58"/>
    </location>
    <ligand>
        <name>ATP</name>
        <dbReference type="ChEBI" id="CHEBI:30616"/>
    </ligand>
</feature>
<keyword evidence="6 9" id="KW-0694">RNA-binding</keyword>
<dbReference type="Gene3D" id="2.40.30.10">
    <property type="entry name" value="Translation factors"/>
    <property type="match status" value="1"/>
</dbReference>
<dbReference type="InterPro" id="IPR001763">
    <property type="entry name" value="Rhodanese-like_dom"/>
</dbReference>
<keyword evidence="9" id="KW-0963">Cytoplasm</keyword>
<keyword evidence="7" id="KW-1015">Disulfide bond</keyword>
<dbReference type="GO" id="GO:0103016">
    <property type="term" value="F:tRNA-uridine 2-sulfurtransferase activity"/>
    <property type="evidence" value="ECO:0007669"/>
    <property type="project" value="UniProtKB-EC"/>
</dbReference>
<evidence type="ECO:0000256" key="1">
    <source>
        <dbReference type="ARBA" id="ARBA00022555"/>
    </source>
</evidence>
<keyword evidence="3 9" id="KW-0819">tRNA processing</keyword>
<keyword evidence="4 9" id="KW-0547">Nucleotide-binding</keyword>
<dbReference type="Gene3D" id="2.30.30.280">
    <property type="entry name" value="Adenine nucleotide alpha hydrolases-like domains"/>
    <property type="match status" value="1"/>
</dbReference>
<evidence type="ECO:0000256" key="3">
    <source>
        <dbReference type="ARBA" id="ARBA00022694"/>
    </source>
</evidence>
<evidence type="ECO:0000313" key="12">
    <source>
        <dbReference type="Proteomes" id="UP000219193"/>
    </source>
</evidence>
<feature type="site" description="Interaction with tRNA" evidence="9">
    <location>
        <position position="422"/>
    </location>
</feature>
<keyword evidence="12" id="KW-1185">Reference proteome</keyword>
<dbReference type="Proteomes" id="UP000219193">
    <property type="component" value="Unassembled WGS sequence"/>
</dbReference>
<dbReference type="CDD" id="cd01998">
    <property type="entry name" value="MnmA_TRMU-like"/>
    <property type="match status" value="1"/>
</dbReference>
<evidence type="ECO:0000256" key="7">
    <source>
        <dbReference type="ARBA" id="ARBA00023157"/>
    </source>
</evidence>
<dbReference type="GO" id="GO:0005524">
    <property type="term" value="F:ATP binding"/>
    <property type="evidence" value="ECO:0007669"/>
    <property type="project" value="UniProtKB-KW"/>
</dbReference>
<dbReference type="FunFam" id="3.40.50.620:FF:000115">
    <property type="entry name" value="tRNA-specific 2-thiouridylase MnmA"/>
    <property type="match status" value="1"/>
</dbReference>
<dbReference type="NCBIfam" id="NF001138">
    <property type="entry name" value="PRK00143.1"/>
    <property type="match status" value="1"/>
</dbReference>
<evidence type="ECO:0000256" key="5">
    <source>
        <dbReference type="ARBA" id="ARBA00022840"/>
    </source>
</evidence>
<feature type="active site" description="Nucleophile" evidence="9">
    <location>
        <position position="144"/>
    </location>
</feature>
<accession>A0A285X7T5</accession>
<name>A0A285X7T5_9FLAO</name>
<feature type="site" description="Interaction with tRNA" evidence="9">
    <location>
        <position position="169"/>
    </location>
</feature>
<reference evidence="12" key="1">
    <citation type="submission" date="2017-09" db="EMBL/GenBank/DDBJ databases">
        <authorList>
            <person name="Varghese N."/>
            <person name="Submissions S."/>
        </authorList>
    </citation>
    <scope>NUCLEOTIDE SEQUENCE [LARGE SCALE GENOMIC DNA]</scope>
    <source>
        <strain evidence="12">CGMCC 1.12641</strain>
    </source>
</reference>
<feature type="region of interest" description="Interaction with target base in tRNA" evidence="9">
    <location>
        <begin position="139"/>
        <end position="141"/>
    </location>
</feature>
<comment type="subcellular location">
    <subcellularLocation>
        <location evidence="9">Cytoplasm</location>
    </subcellularLocation>
</comment>
<dbReference type="Pfam" id="PF03054">
    <property type="entry name" value="tRNA_Me_trans"/>
    <property type="match status" value="1"/>
</dbReference>
<dbReference type="GO" id="GO:0002143">
    <property type="term" value="P:tRNA wobble position uridine thiolation"/>
    <property type="evidence" value="ECO:0007669"/>
    <property type="project" value="TreeGrafter"/>
</dbReference>
<evidence type="ECO:0000256" key="4">
    <source>
        <dbReference type="ARBA" id="ARBA00022741"/>
    </source>
</evidence>
<dbReference type="InterPro" id="IPR046884">
    <property type="entry name" value="MnmA-like_central"/>
</dbReference>
<dbReference type="GO" id="GO:0005737">
    <property type="term" value="C:cytoplasm"/>
    <property type="evidence" value="ECO:0007669"/>
    <property type="project" value="UniProtKB-SubCell"/>
</dbReference>
<keyword evidence="2 9" id="KW-0808">Transferase</keyword>
<dbReference type="EC" id="2.8.1.13" evidence="9"/>
<proteinExistence type="inferred from homology"/>
<keyword evidence="1 9" id="KW-0820">tRNA-binding</keyword>
<keyword evidence="11" id="KW-0489">Methyltransferase</keyword>
<dbReference type="AlphaFoldDB" id="A0A285X7T5"/>
<feature type="region of interest" description="Interaction with tRNA" evidence="9">
    <location>
        <begin position="390"/>
        <end position="391"/>
    </location>
</feature>
<comment type="caution">
    <text evidence="9">Lacks conserved residue(s) required for the propagation of feature annotation.</text>
</comment>
<protein>
    <recommendedName>
        <fullName evidence="9">tRNA-specific 2-thiouridylase MnmA</fullName>
        <ecNumber evidence="9">2.8.1.13</ecNumber>
    </recommendedName>
</protein>
<dbReference type="Gene3D" id="3.40.50.620">
    <property type="entry name" value="HUPs"/>
    <property type="match status" value="1"/>
</dbReference>
<dbReference type="PANTHER" id="PTHR11933">
    <property type="entry name" value="TRNA 5-METHYLAMINOMETHYL-2-THIOURIDYLATE -METHYLTRANSFERASE"/>
    <property type="match status" value="1"/>
</dbReference>
<feature type="binding site" evidence="9">
    <location>
        <position position="77"/>
    </location>
    <ligand>
        <name>ATP</name>
        <dbReference type="ChEBI" id="CHEBI:30616"/>
    </ligand>
</feature>
<dbReference type="NCBIfam" id="TIGR00420">
    <property type="entry name" value="trmU"/>
    <property type="match status" value="1"/>
</dbReference>
<evidence type="ECO:0000259" key="10">
    <source>
        <dbReference type="PROSITE" id="PS50206"/>
    </source>
</evidence>
<organism evidence="11 12">
    <name type="scientific">Salinimicrobium sediminis</name>
    <dbReference type="NCBI Taxonomy" id="1343891"/>
    <lineage>
        <taxon>Bacteria</taxon>
        <taxon>Pseudomonadati</taxon>
        <taxon>Bacteroidota</taxon>
        <taxon>Flavobacteriia</taxon>
        <taxon>Flavobacteriales</taxon>
        <taxon>Flavobacteriaceae</taxon>
        <taxon>Salinimicrobium</taxon>
    </lineage>
</organism>
<dbReference type="InterPro" id="IPR046885">
    <property type="entry name" value="MnmA-like_C"/>
</dbReference>
<dbReference type="SUPFAM" id="SSF52402">
    <property type="entry name" value="Adenine nucleotide alpha hydrolases-like"/>
    <property type="match status" value="1"/>
</dbReference>
<feature type="active site" description="Cysteine persulfide intermediate" evidence="9">
    <location>
        <position position="244"/>
    </location>
</feature>
<dbReference type="GO" id="GO:0008168">
    <property type="term" value="F:methyltransferase activity"/>
    <property type="evidence" value="ECO:0007669"/>
    <property type="project" value="UniProtKB-KW"/>
</dbReference>
<dbReference type="HAMAP" id="MF_00144">
    <property type="entry name" value="tRNA_thiouridyl_MnmA"/>
    <property type="match status" value="1"/>
</dbReference>
<dbReference type="GO" id="GO:0000049">
    <property type="term" value="F:tRNA binding"/>
    <property type="evidence" value="ECO:0007669"/>
    <property type="project" value="UniProtKB-KW"/>
</dbReference>
<evidence type="ECO:0000256" key="2">
    <source>
        <dbReference type="ARBA" id="ARBA00022679"/>
    </source>
</evidence>
<comment type="similarity">
    <text evidence="9">Belongs to the MnmA/TRMU family.</text>
</comment>
<dbReference type="EMBL" id="OCMF01000004">
    <property type="protein sequence ID" value="SOC81358.1"/>
    <property type="molecule type" value="Genomic_DNA"/>
</dbReference>
<dbReference type="Pfam" id="PF20259">
    <property type="entry name" value="tRNA_Me_trans_M"/>
    <property type="match status" value="1"/>
</dbReference>
<comment type="function">
    <text evidence="9">Catalyzes the 2-thiolation of uridine at the wobble position (U34) of tRNA, leading to the formation of s(2)U34.</text>
</comment>
<evidence type="ECO:0000256" key="9">
    <source>
        <dbReference type="HAMAP-Rule" id="MF_00144"/>
    </source>
</evidence>
<feature type="binding site" evidence="9">
    <location>
        <position position="168"/>
    </location>
    <ligand>
        <name>ATP</name>
        <dbReference type="ChEBI" id="CHEBI:30616"/>
    </ligand>
</feature>
<dbReference type="GO" id="GO:0032259">
    <property type="term" value="P:methylation"/>
    <property type="evidence" value="ECO:0007669"/>
    <property type="project" value="UniProtKB-KW"/>
</dbReference>
<dbReference type="Pfam" id="PF20258">
    <property type="entry name" value="tRNA_Me_trans_C"/>
    <property type="match status" value="1"/>
</dbReference>
<feature type="domain" description="Rhodanese" evidence="10">
    <location>
        <begin position="48"/>
        <end position="89"/>
    </location>
</feature>
<dbReference type="InterPro" id="IPR014729">
    <property type="entry name" value="Rossmann-like_a/b/a_fold"/>
</dbReference>
<keyword evidence="5 9" id="KW-0067">ATP-binding</keyword>